<dbReference type="PANTHER" id="PTHR43702">
    <property type="entry name" value="L-FUCOSE-PROTON SYMPORTER"/>
    <property type="match status" value="1"/>
</dbReference>
<feature type="transmembrane region" description="Helical" evidence="6">
    <location>
        <begin position="23"/>
        <end position="44"/>
    </location>
</feature>
<evidence type="ECO:0000256" key="6">
    <source>
        <dbReference type="SAM" id="Phobius"/>
    </source>
</evidence>
<feature type="transmembrane region" description="Helical" evidence="6">
    <location>
        <begin position="91"/>
        <end position="109"/>
    </location>
</feature>
<evidence type="ECO:0000313" key="9">
    <source>
        <dbReference type="Proteomes" id="UP000825051"/>
    </source>
</evidence>
<organism evidence="8 9">
    <name type="scientific">Horticoccus luteus</name>
    <dbReference type="NCBI Taxonomy" id="2862869"/>
    <lineage>
        <taxon>Bacteria</taxon>
        <taxon>Pseudomonadati</taxon>
        <taxon>Verrucomicrobiota</taxon>
        <taxon>Opitutia</taxon>
        <taxon>Opitutales</taxon>
        <taxon>Opitutaceae</taxon>
        <taxon>Horticoccus</taxon>
    </lineage>
</organism>
<feature type="transmembrane region" description="Helical" evidence="6">
    <location>
        <begin position="154"/>
        <end position="177"/>
    </location>
</feature>
<accession>A0A8F9TV27</accession>
<feature type="transmembrane region" description="Helical" evidence="6">
    <location>
        <begin position="64"/>
        <end position="84"/>
    </location>
</feature>
<feature type="transmembrane region" description="Helical" evidence="6">
    <location>
        <begin position="388"/>
        <end position="406"/>
    </location>
</feature>
<proteinExistence type="predicted"/>
<feature type="transmembrane region" description="Helical" evidence="6">
    <location>
        <begin position="412"/>
        <end position="435"/>
    </location>
</feature>
<feature type="transmembrane region" description="Helical" evidence="6">
    <location>
        <begin position="115"/>
        <end position="133"/>
    </location>
</feature>
<dbReference type="GO" id="GO:0022857">
    <property type="term" value="F:transmembrane transporter activity"/>
    <property type="evidence" value="ECO:0007669"/>
    <property type="project" value="InterPro"/>
</dbReference>
<evidence type="ECO:0000256" key="2">
    <source>
        <dbReference type="ARBA" id="ARBA00022475"/>
    </source>
</evidence>
<dbReference type="Gene3D" id="1.20.1250.20">
    <property type="entry name" value="MFS general substrate transporter like domains"/>
    <property type="match status" value="2"/>
</dbReference>
<dbReference type="CDD" id="cd17394">
    <property type="entry name" value="MFS_FucP_like"/>
    <property type="match status" value="1"/>
</dbReference>
<evidence type="ECO:0000256" key="3">
    <source>
        <dbReference type="ARBA" id="ARBA00022692"/>
    </source>
</evidence>
<feature type="domain" description="Major facilitator superfamily (MFS) profile" evidence="7">
    <location>
        <begin position="26"/>
        <end position="441"/>
    </location>
</feature>
<dbReference type="RefSeq" id="WP_220161716.1">
    <property type="nucleotide sequence ID" value="NZ_CP080507.1"/>
</dbReference>
<dbReference type="GO" id="GO:0005886">
    <property type="term" value="C:plasma membrane"/>
    <property type="evidence" value="ECO:0007669"/>
    <property type="project" value="UniProtKB-SubCell"/>
</dbReference>
<comment type="subcellular location">
    <subcellularLocation>
        <location evidence="1">Cell inner membrane</location>
        <topology evidence="1">Multi-pass membrane protein</topology>
    </subcellularLocation>
</comment>
<dbReference type="Proteomes" id="UP000825051">
    <property type="component" value="Chromosome"/>
</dbReference>
<feature type="transmembrane region" description="Helical" evidence="6">
    <location>
        <begin position="357"/>
        <end position="376"/>
    </location>
</feature>
<dbReference type="InterPro" id="IPR050375">
    <property type="entry name" value="MFS_TsgA-like"/>
</dbReference>
<feature type="transmembrane region" description="Helical" evidence="6">
    <location>
        <begin position="300"/>
        <end position="320"/>
    </location>
</feature>
<feature type="transmembrane region" description="Helical" evidence="6">
    <location>
        <begin position="332"/>
        <end position="351"/>
    </location>
</feature>
<reference evidence="8" key="1">
    <citation type="submission" date="2021-08" db="EMBL/GenBank/DDBJ databases">
        <title>Genome of a novel bacterium of the phylum Verrucomicrobia, Oleiharenicola sp. KSB-15.</title>
        <authorList>
            <person name="Chung J.-H."/>
            <person name="Ahn J.-H."/>
            <person name="Yoon Y."/>
            <person name="Kim D.-Y."/>
            <person name="An S.-H."/>
            <person name="Park I."/>
            <person name="Yeon J."/>
        </authorList>
    </citation>
    <scope>NUCLEOTIDE SEQUENCE</scope>
    <source>
        <strain evidence="8">KSB-15</strain>
    </source>
</reference>
<protein>
    <submittedName>
        <fullName evidence="8">Sugar MFS transporter</fullName>
    </submittedName>
</protein>
<dbReference type="InterPro" id="IPR011701">
    <property type="entry name" value="MFS"/>
</dbReference>
<feature type="transmembrane region" description="Helical" evidence="6">
    <location>
        <begin position="241"/>
        <end position="267"/>
    </location>
</feature>
<dbReference type="Pfam" id="PF07690">
    <property type="entry name" value="MFS_1"/>
    <property type="match status" value="1"/>
</dbReference>
<dbReference type="PANTHER" id="PTHR43702:SF3">
    <property type="entry name" value="PROTEIN TSGA"/>
    <property type="match status" value="1"/>
</dbReference>
<dbReference type="SUPFAM" id="SSF103473">
    <property type="entry name" value="MFS general substrate transporter"/>
    <property type="match status" value="1"/>
</dbReference>
<dbReference type="AlphaFoldDB" id="A0A8F9TV27"/>
<feature type="transmembrane region" description="Helical" evidence="6">
    <location>
        <begin position="189"/>
        <end position="209"/>
    </location>
</feature>
<keyword evidence="2" id="KW-1003">Cell membrane</keyword>
<evidence type="ECO:0000256" key="5">
    <source>
        <dbReference type="ARBA" id="ARBA00023136"/>
    </source>
</evidence>
<evidence type="ECO:0000259" key="7">
    <source>
        <dbReference type="PROSITE" id="PS50850"/>
    </source>
</evidence>
<keyword evidence="4 6" id="KW-1133">Transmembrane helix</keyword>
<keyword evidence="9" id="KW-1185">Reference proteome</keyword>
<dbReference type="InterPro" id="IPR036259">
    <property type="entry name" value="MFS_trans_sf"/>
</dbReference>
<evidence type="ECO:0000256" key="1">
    <source>
        <dbReference type="ARBA" id="ARBA00004429"/>
    </source>
</evidence>
<sequence length="454" mass="48655">MPSFPPPPPRATSLFRTVDGRNFLIPFLLVSSLFLIWGFCNGMIDVMDKHFQDQLHLSKAQSAWVQFSHYLGYFLMALPAGLLARKFGYKRAIITGLLVVATGGMWFVPATHINAFWAFLLGVCLISMGLTILETVANPYTTVLGPDQYAATRINLAQSCNGVGWILGPIVGGAFFYSSGGAAVAQGRLYIPYVAVSGIVLVMAGIFAFSSLPDLVASATSDNHPSAVDSDRLSIWRRPHFVGAVGAQFVYVAAQAGIFSFFINYMVEEAPPVSSAWVGSWFLHGGAAVRDGLHYINEQGASRLLGGIGFVLFLLGRFLGAGVLRRQPAHRVLGVCAVGNVVCCALVVARAGWISVAAVFLTFLFMSIMFPTIFALGIHGLGTQAKKASAFIVMAVMGGAVMPKLMGHLADIYNMSVSFLMPGACFAVIATYGFLWARLKRTGELTSAAVQRGV</sequence>
<evidence type="ECO:0000313" key="8">
    <source>
        <dbReference type="EMBL" id="QYM78612.1"/>
    </source>
</evidence>
<gene>
    <name evidence="8" type="ORF">K0B96_15110</name>
</gene>
<dbReference type="PROSITE" id="PS50850">
    <property type="entry name" value="MFS"/>
    <property type="match status" value="1"/>
</dbReference>
<keyword evidence="5 6" id="KW-0472">Membrane</keyword>
<keyword evidence="3 6" id="KW-0812">Transmembrane</keyword>
<dbReference type="InterPro" id="IPR020846">
    <property type="entry name" value="MFS_dom"/>
</dbReference>
<name>A0A8F9TV27_9BACT</name>
<evidence type="ECO:0000256" key="4">
    <source>
        <dbReference type="ARBA" id="ARBA00022989"/>
    </source>
</evidence>
<dbReference type="EMBL" id="CP080507">
    <property type="protein sequence ID" value="QYM78612.1"/>
    <property type="molecule type" value="Genomic_DNA"/>
</dbReference>
<dbReference type="KEGG" id="ole:K0B96_15110"/>